<keyword evidence="3 5" id="KW-0663">Pyridoxal phosphate</keyword>
<dbReference type="OrthoDB" id="2161780at2759"/>
<proteinExistence type="inferred from homology"/>
<feature type="modified residue" description="N6-(pyridoxal phosphate)lysine" evidence="5">
    <location>
        <position position="327"/>
    </location>
</feature>
<dbReference type="RefSeq" id="XP_033588596.1">
    <property type="nucleotide sequence ID" value="XM_033734010.1"/>
</dbReference>
<organism evidence="7 8">
    <name type="scientific">Neohortaea acidophila</name>
    <dbReference type="NCBI Taxonomy" id="245834"/>
    <lineage>
        <taxon>Eukaryota</taxon>
        <taxon>Fungi</taxon>
        <taxon>Dikarya</taxon>
        <taxon>Ascomycota</taxon>
        <taxon>Pezizomycotina</taxon>
        <taxon>Dothideomycetes</taxon>
        <taxon>Dothideomycetidae</taxon>
        <taxon>Mycosphaerellales</taxon>
        <taxon>Teratosphaeriaceae</taxon>
        <taxon>Neohortaea</taxon>
    </lineage>
</organism>
<dbReference type="Proteomes" id="UP000799767">
    <property type="component" value="Unassembled WGS sequence"/>
</dbReference>
<evidence type="ECO:0000256" key="2">
    <source>
        <dbReference type="ARBA" id="ARBA00009533"/>
    </source>
</evidence>
<comment type="cofactor">
    <cofactor evidence="1 5 6">
        <name>pyridoxal 5'-phosphate</name>
        <dbReference type="ChEBI" id="CHEBI:597326"/>
    </cofactor>
</comment>
<dbReference type="SUPFAM" id="SSF53383">
    <property type="entry name" value="PLP-dependent transferases"/>
    <property type="match status" value="1"/>
</dbReference>
<dbReference type="InterPro" id="IPR015424">
    <property type="entry name" value="PyrdxlP-dep_Trfase"/>
</dbReference>
<accession>A0A6A6PQF1</accession>
<dbReference type="EMBL" id="MU001637">
    <property type="protein sequence ID" value="KAF2482026.1"/>
    <property type="molecule type" value="Genomic_DNA"/>
</dbReference>
<evidence type="ECO:0000256" key="5">
    <source>
        <dbReference type="PIRSR" id="PIRSR602129-50"/>
    </source>
</evidence>
<protein>
    <submittedName>
        <fullName evidence="7">Putative tyrosine decarboxylase</fullName>
    </submittedName>
</protein>
<dbReference type="GO" id="GO:0005737">
    <property type="term" value="C:cytoplasm"/>
    <property type="evidence" value="ECO:0007669"/>
    <property type="project" value="TreeGrafter"/>
</dbReference>
<dbReference type="GO" id="GO:0019752">
    <property type="term" value="P:carboxylic acid metabolic process"/>
    <property type="evidence" value="ECO:0007669"/>
    <property type="project" value="InterPro"/>
</dbReference>
<dbReference type="AlphaFoldDB" id="A0A6A6PQF1"/>
<dbReference type="InterPro" id="IPR002129">
    <property type="entry name" value="PyrdxlP-dep_de-COase"/>
</dbReference>
<evidence type="ECO:0000256" key="1">
    <source>
        <dbReference type="ARBA" id="ARBA00001933"/>
    </source>
</evidence>
<comment type="similarity">
    <text evidence="2 6">Belongs to the group II decarboxylase family.</text>
</comment>
<sequence>MTPVRHLFSSSPSSIRSIPFICQISVMDADPSTFAADILPSPEQLHNARSKLIQTLPSKGIGLAEARRHLYEDLVPGFNRQSQSPYYYGFVTGGTTPAAVLGDNIATQADQSPQVHLPNDTVATDVDDRALSMVCELLALQPEQWPHRIFSTGATASNVLGLACGREFVLQRAAASADASVAELGIAGAMRAAGVGEVRVLTTVPHSSLRKAASIVGLGRASVQDVGIPTPRHKIDWATLEAALQLPRTAYIIAVSCGEVNTGLFATTGADMQRLRQLCDKHGAWLHVDAAFGLLARALPQGEEFSKILEGVAGLELADSIAGDAHKLLNVPYDCGIFLSRHLALGTHIFQNPNATYLNIPSTTATTAHQIPSPLNLGIENSRRFRALPVYATLSAYGREGYSSMLQRQIRLARAIARYIGSSAEYELLPRGMAEGEIYIIVLFRARDAELNAGLVKRLNALRRLYVSGTVWEGQAAARFAVASWMVDVERDLKVVVDVLTEVAKGEW</sequence>
<evidence type="ECO:0000313" key="8">
    <source>
        <dbReference type="Proteomes" id="UP000799767"/>
    </source>
</evidence>
<dbReference type="GeneID" id="54475012"/>
<name>A0A6A6PQF1_9PEZI</name>
<dbReference type="InterPro" id="IPR015421">
    <property type="entry name" value="PyrdxlP-dep_Trfase_major"/>
</dbReference>
<dbReference type="Pfam" id="PF00282">
    <property type="entry name" value="Pyridoxal_deC"/>
    <property type="match status" value="1"/>
</dbReference>
<dbReference type="InterPro" id="IPR015422">
    <property type="entry name" value="PyrdxlP-dep_Trfase_small"/>
</dbReference>
<dbReference type="GO" id="GO:0016831">
    <property type="term" value="F:carboxy-lyase activity"/>
    <property type="evidence" value="ECO:0007669"/>
    <property type="project" value="TreeGrafter"/>
</dbReference>
<gene>
    <name evidence="7" type="ORF">BDY17DRAFT_300133</name>
</gene>
<evidence type="ECO:0000313" key="7">
    <source>
        <dbReference type="EMBL" id="KAF2482026.1"/>
    </source>
</evidence>
<evidence type="ECO:0000256" key="3">
    <source>
        <dbReference type="ARBA" id="ARBA00022898"/>
    </source>
</evidence>
<keyword evidence="4 6" id="KW-0456">Lyase</keyword>
<reference evidence="7" key="1">
    <citation type="journal article" date="2020" name="Stud. Mycol.">
        <title>101 Dothideomycetes genomes: a test case for predicting lifestyles and emergence of pathogens.</title>
        <authorList>
            <person name="Haridas S."/>
            <person name="Albert R."/>
            <person name="Binder M."/>
            <person name="Bloem J."/>
            <person name="Labutti K."/>
            <person name="Salamov A."/>
            <person name="Andreopoulos B."/>
            <person name="Baker S."/>
            <person name="Barry K."/>
            <person name="Bills G."/>
            <person name="Bluhm B."/>
            <person name="Cannon C."/>
            <person name="Castanera R."/>
            <person name="Culley D."/>
            <person name="Daum C."/>
            <person name="Ezra D."/>
            <person name="Gonzalez J."/>
            <person name="Henrissat B."/>
            <person name="Kuo A."/>
            <person name="Liang C."/>
            <person name="Lipzen A."/>
            <person name="Lutzoni F."/>
            <person name="Magnuson J."/>
            <person name="Mondo S."/>
            <person name="Nolan M."/>
            <person name="Ohm R."/>
            <person name="Pangilinan J."/>
            <person name="Park H.-J."/>
            <person name="Ramirez L."/>
            <person name="Alfaro M."/>
            <person name="Sun H."/>
            <person name="Tritt A."/>
            <person name="Yoshinaga Y."/>
            <person name="Zwiers L.-H."/>
            <person name="Turgeon B."/>
            <person name="Goodwin S."/>
            <person name="Spatafora J."/>
            <person name="Crous P."/>
            <person name="Grigoriev I."/>
        </authorList>
    </citation>
    <scope>NUCLEOTIDE SEQUENCE</scope>
    <source>
        <strain evidence="7">CBS 113389</strain>
    </source>
</reference>
<evidence type="ECO:0000256" key="6">
    <source>
        <dbReference type="RuleBase" id="RU000382"/>
    </source>
</evidence>
<keyword evidence="8" id="KW-1185">Reference proteome</keyword>
<dbReference type="PANTHER" id="PTHR11999">
    <property type="entry name" value="GROUP II PYRIDOXAL-5-PHOSPHATE DECARBOXYLASE"/>
    <property type="match status" value="1"/>
</dbReference>
<dbReference type="Gene3D" id="3.90.1150.10">
    <property type="entry name" value="Aspartate Aminotransferase, domain 1"/>
    <property type="match status" value="1"/>
</dbReference>
<dbReference type="GO" id="GO:0030170">
    <property type="term" value="F:pyridoxal phosphate binding"/>
    <property type="evidence" value="ECO:0007669"/>
    <property type="project" value="InterPro"/>
</dbReference>
<evidence type="ECO:0000256" key="4">
    <source>
        <dbReference type="ARBA" id="ARBA00023239"/>
    </source>
</evidence>
<dbReference type="Gene3D" id="3.40.640.10">
    <property type="entry name" value="Type I PLP-dependent aspartate aminotransferase-like (Major domain)"/>
    <property type="match status" value="1"/>
</dbReference>
<dbReference type="PANTHER" id="PTHR11999:SF165">
    <property type="entry name" value="DECARBOXYLASE, PUTATIVE (AFU_ORTHOLOGUE AFUA_2G04980)-RELATED"/>
    <property type="match status" value="1"/>
</dbReference>
<dbReference type="InterPro" id="IPR010977">
    <property type="entry name" value="Aromatic_deC"/>
</dbReference>